<dbReference type="PROSITE" id="PS51387">
    <property type="entry name" value="FAD_PCMH"/>
    <property type="match status" value="1"/>
</dbReference>
<dbReference type="Gene3D" id="3.30.70.2740">
    <property type="match status" value="1"/>
</dbReference>
<evidence type="ECO:0000256" key="1">
    <source>
        <dbReference type="ARBA" id="ARBA00001974"/>
    </source>
</evidence>
<dbReference type="Pfam" id="PF02913">
    <property type="entry name" value="FAD-oxidase_C"/>
    <property type="match status" value="1"/>
</dbReference>
<dbReference type="SUPFAM" id="SSF55103">
    <property type="entry name" value="FAD-linked oxidases, C-terminal domain"/>
    <property type="match status" value="1"/>
</dbReference>
<name>A0A1H2Y6A0_ACIFE</name>
<protein>
    <submittedName>
        <fullName evidence="6">Glycolate oxidase</fullName>
    </submittedName>
</protein>
<dbReference type="GO" id="GO:0016491">
    <property type="term" value="F:oxidoreductase activity"/>
    <property type="evidence" value="ECO:0007669"/>
    <property type="project" value="UniProtKB-KW"/>
</dbReference>
<dbReference type="InterPro" id="IPR016164">
    <property type="entry name" value="FAD-linked_Oxase-like_C"/>
</dbReference>
<dbReference type="Pfam" id="PF01565">
    <property type="entry name" value="FAD_binding_4"/>
    <property type="match status" value="1"/>
</dbReference>
<dbReference type="Gene3D" id="1.10.45.10">
    <property type="entry name" value="Vanillyl-alcohol Oxidase, Chain A, domain 4"/>
    <property type="match status" value="1"/>
</dbReference>
<sequence>MKTYQPITEGIVEQLKDIVGEKFVWTDEDHLEQYKTDEETDPRKFHRPEAVAAPGSTEEISAILKLANRERFPVTPRSGGTSVSDGAIPVCGGLVLLMERMDRILKVDPEGMYLVAQAGARTAAVQQAARERGLFYAGDPCSADSCLIGGNLATNAGGDKAVRYGTTRDQVHAIEVVLPNGEIAHLGTRCKKNATGYCLDQLVIGSEGTLGIIAEVTLKLLPQALFKADVLAIFTDQAKATGIVPVLLRQGLNPTSVEFMDNGFVRIASDYSRLDLGHYEDGSYVIITLESFDEEDLDRKLVQLDDLCRSHGAADVRVADDRVWTLRKNCLESARVLSKVMTSDDFVVPLDKIAQAIDELSAEAQQYPFRVFTLAHAGDGNLHFAILKGELSDEEWEQALDAFHEKAYRYIYALGGKLSGEHGIGAKKVKQLARLADPGELYMMETIKKALDPLDILNPGKVLEVY</sequence>
<evidence type="ECO:0000256" key="2">
    <source>
        <dbReference type="ARBA" id="ARBA00022630"/>
    </source>
</evidence>
<evidence type="ECO:0000256" key="4">
    <source>
        <dbReference type="ARBA" id="ARBA00023002"/>
    </source>
</evidence>
<dbReference type="InterPro" id="IPR006094">
    <property type="entry name" value="Oxid_FAD_bind_N"/>
</dbReference>
<dbReference type="AlphaFoldDB" id="A0A1H2Y6A0"/>
<dbReference type="PANTHER" id="PTHR42934:SF2">
    <property type="entry name" value="GLYCOLATE OXIDASE SUBUNIT GLCD"/>
    <property type="match status" value="1"/>
</dbReference>
<evidence type="ECO:0000313" key="6">
    <source>
        <dbReference type="EMBL" id="SDX00667.1"/>
    </source>
</evidence>
<dbReference type="RefSeq" id="WP_074706628.1">
    <property type="nucleotide sequence ID" value="NZ_FNOP01000010.1"/>
</dbReference>
<keyword evidence="2" id="KW-0285">Flavoprotein</keyword>
<dbReference type="PANTHER" id="PTHR42934">
    <property type="entry name" value="GLYCOLATE OXIDASE SUBUNIT GLCD"/>
    <property type="match status" value="1"/>
</dbReference>
<dbReference type="Gene3D" id="3.30.465.10">
    <property type="match status" value="1"/>
</dbReference>
<evidence type="ECO:0000256" key="3">
    <source>
        <dbReference type="ARBA" id="ARBA00022827"/>
    </source>
</evidence>
<organism evidence="6 7">
    <name type="scientific">Acidaminococcus fermentans</name>
    <dbReference type="NCBI Taxonomy" id="905"/>
    <lineage>
        <taxon>Bacteria</taxon>
        <taxon>Bacillati</taxon>
        <taxon>Bacillota</taxon>
        <taxon>Negativicutes</taxon>
        <taxon>Acidaminococcales</taxon>
        <taxon>Acidaminococcaceae</taxon>
        <taxon>Acidaminococcus</taxon>
    </lineage>
</organism>
<dbReference type="InterPro" id="IPR016166">
    <property type="entry name" value="FAD-bd_PCMH"/>
</dbReference>
<feature type="domain" description="FAD-binding PCMH-type" evidence="5">
    <location>
        <begin position="44"/>
        <end position="223"/>
    </location>
</feature>
<evidence type="ECO:0000313" key="7">
    <source>
        <dbReference type="Proteomes" id="UP000182379"/>
    </source>
</evidence>
<dbReference type="EMBL" id="FNOP01000010">
    <property type="protein sequence ID" value="SDX00667.1"/>
    <property type="molecule type" value="Genomic_DNA"/>
</dbReference>
<comment type="caution">
    <text evidence="6">The sequence shown here is derived from an EMBL/GenBank/DDBJ whole genome shotgun (WGS) entry which is preliminary data.</text>
</comment>
<dbReference type="InterPro" id="IPR036318">
    <property type="entry name" value="FAD-bd_PCMH-like_sf"/>
</dbReference>
<dbReference type="InterPro" id="IPR004113">
    <property type="entry name" value="FAD-bd_oxidored_4_C"/>
</dbReference>
<keyword evidence="4" id="KW-0560">Oxidoreductase</keyword>
<dbReference type="InterPro" id="IPR016171">
    <property type="entry name" value="Vanillyl_alc_oxidase_C-sub2"/>
</dbReference>
<dbReference type="InterPro" id="IPR016169">
    <property type="entry name" value="FAD-bd_PCMH_sub2"/>
</dbReference>
<accession>A0A1H2Y6A0</accession>
<reference evidence="6 7" key="1">
    <citation type="submission" date="2016-10" db="EMBL/GenBank/DDBJ databases">
        <authorList>
            <person name="Varghese N."/>
            <person name="Submissions S."/>
        </authorList>
    </citation>
    <scope>NUCLEOTIDE SEQUENCE [LARGE SCALE GENOMIC DNA]</scope>
    <source>
        <strain evidence="6 7">WCC6</strain>
    </source>
</reference>
<proteinExistence type="predicted"/>
<dbReference type="GO" id="GO:0071949">
    <property type="term" value="F:FAD binding"/>
    <property type="evidence" value="ECO:0007669"/>
    <property type="project" value="InterPro"/>
</dbReference>
<keyword evidence="3" id="KW-0274">FAD</keyword>
<dbReference type="InterPro" id="IPR051914">
    <property type="entry name" value="FAD-linked_OxidoTrans_Type4"/>
</dbReference>
<evidence type="ECO:0000259" key="5">
    <source>
        <dbReference type="PROSITE" id="PS51387"/>
    </source>
</evidence>
<gene>
    <name evidence="6" type="ORF">SAMN05216495_11069</name>
</gene>
<dbReference type="Proteomes" id="UP000182379">
    <property type="component" value="Unassembled WGS sequence"/>
</dbReference>
<comment type="cofactor">
    <cofactor evidence="1">
        <name>FAD</name>
        <dbReference type="ChEBI" id="CHEBI:57692"/>
    </cofactor>
</comment>
<dbReference type="FunFam" id="1.10.45.10:FF:000001">
    <property type="entry name" value="D-lactate dehydrogenase mitochondrial"/>
    <property type="match status" value="1"/>
</dbReference>
<dbReference type="SUPFAM" id="SSF56176">
    <property type="entry name" value="FAD-binding/transporter-associated domain-like"/>
    <property type="match status" value="1"/>
</dbReference>